<feature type="binding site" evidence="18">
    <location>
        <position position="92"/>
    </location>
    <ligand>
        <name>a divalent metal cation</name>
        <dbReference type="ChEBI" id="CHEBI:60240"/>
    </ligand>
</feature>
<keyword evidence="8 20" id="KW-0418">Kinase</keyword>
<keyword evidence="18" id="KW-0460">Magnesium</keyword>
<evidence type="ECO:0000256" key="6">
    <source>
        <dbReference type="ARBA" id="ARBA00022692"/>
    </source>
</evidence>
<keyword evidence="3" id="KW-1003">Cell membrane</keyword>
<feature type="binding site" evidence="17">
    <location>
        <position position="92"/>
    </location>
    <ligand>
        <name>ATP</name>
        <dbReference type="ChEBI" id="CHEBI:30616"/>
    </ligand>
</feature>
<evidence type="ECO:0000256" key="15">
    <source>
        <dbReference type="PIRSR" id="PIRSR600829-1"/>
    </source>
</evidence>
<evidence type="ECO:0000256" key="1">
    <source>
        <dbReference type="ARBA" id="ARBA00004651"/>
    </source>
</evidence>
<keyword evidence="12 19" id="KW-0472">Membrane</keyword>
<accession>A0AAW9PWX8</accession>
<evidence type="ECO:0000256" key="14">
    <source>
        <dbReference type="ARBA" id="ARBA00023264"/>
    </source>
</evidence>
<evidence type="ECO:0000256" key="18">
    <source>
        <dbReference type="PIRSR" id="PIRSR600829-4"/>
    </source>
</evidence>
<feature type="active site" description="Proton acceptor" evidence="15">
    <location>
        <position position="85"/>
    </location>
</feature>
<keyword evidence="6 19" id="KW-0812">Transmembrane</keyword>
<dbReference type="AlphaFoldDB" id="A0AAW9PWX8"/>
<dbReference type="CDD" id="cd14263">
    <property type="entry name" value="DAGK_IM_like"/>
    <property type="match status" value="1"/>
</dbReference>
<comment type="caution">
    <text evidence="20">The sequence shown here is derived from an EMBL/GenBank/DDBJ whole genome shotgun (WGS) entry which is preliminary data.</text>
</comment>
<feature type="transmembrane region" description="Helical" evidence="19">
    <location>
        <begin position="38"/>
        <end position="65"/>
    </location>
</feature>
<comment type="cofactor">
    <cofactor evidence="18">
        <name>Mg(2+)</name>
        <dbReference type="ChEBI" id="CHEBI:18420"/>
    </cofactor>
    <text evidence="18">Mn(2+), Zn(2+), Cd(2+) and Co(2+) support activity to lesser extents.</text>
</comment>
<evidence type="ECO:0000256" key="11">
    <source>
        <dbReference type="ARBA" id="ARBA00023098"/>
    </source>
</evidence>
<evidence type="ECO:0000256" key="12">
    <source>
        <dbReference type="ARBA" id="ARBA00023136"/>
    </source>
</evidence>
<protein>
    <submittedName>
        <fullName evidence="20">Diacylglycerol kinase</fullName>
        <ecNumber evidence="20">2.7.1.107</ecNumber>
    </submittedName>
</protein>
<dbReference type="GO" id="GO:0046872">
    <property type="term" value="F:metal ion binding"/>
    <property type="evidence" value="ECO:0007669"/>
    <property type="project" value="UniProtKB-KW"/>
</dbReference>
<dbReference type="EMBL" id="JAZBJZ010000105">
    <property type="protein sequence ID" value="MEE3718992.1"/>
    <property type="molecule type" value="Genomic_DNA"/>
</dbReference>
<gene>
    <name evidence="20" type="ORF">V2H45_19795</name>
</gene>
<keyword evidence="4" id="KW-0444">Lipid biosynthesis</keyword>
<dbReference type="Proteomes" id="UP001333818">
    <property type="component" value="Unassembled WGS sequence"/>
</dbReference>
<keyword evidence="9 17" id="KW-0067">ATP-binding</keyword>
<evidence type="ECO:0000256" key="5">
    <source>
        <dbReference type="ARBA" id="ARBA00022679"/>
    </source>
</evidence>
<evidence type="ECO:0000313" key="20">
    <source>
        <dbReference type="EMBL" id="MEE3718992.1"/>
    </source>
</evidence>
<dbReference type="Gene3D" id="1.10.287.3610">
    <property type="match status" value="1"/>
</dbReference>
<keyword evidence="18" id="KW-0479">Metal-binding</keyword>
<evidence type="ECO:0000256" key="8">
    <source>
        <dbReference type="ARBA" id="ARBA00022777"/>
    </source>
</evidence>
<proteinExistence type="inferred from homology"/>
<feature type="binding site" evidence="16">
    <location>
        <position position="85"/>
    </location>
    <ligand>
        <name>substrate</name>
    </ligand>
</feature>
<keyword evidence="10 19" id="KW-1133">Transmembrane helix</keyword>
<dbReference type="EC" id="2.7.1.107" evidence="20"/>
<evidence type="ECO:0000256" key="9">
    <source>
        <dbReference type="ARBA" id="ARBA00022840"/>
    </source>
</evidence>
<keyword evidence="13" id="KW-0594">Phospholipid biosynthesis</keyword>
<organism evidence="20 21">
    <name type="scientific">Tumidithrix elongata BACA0141</name>
    <dbReference type="NCBI Taxonomy" id="2716417"/>
    <lineage>
        <taxon>Bacteria</taxon>
        <taxon>Bacillati</taxon>
        <taxon>Cyanobacteriota</taxon>
        <taxon>Cyanophyceae</taxon>
        <taxon>Pseudanabaenales</taxon>
        <taxon>Pseudanabaenaceae</taxon>
        <taxon>Tumidithrix</taxon>
        <taxon>Tumidithrix elongata</taxon>
    </lineage>
</organism>
<dbReference type="GO" id="GO:0005886">
    <property type="term" value="C:plasma membrane"/>
    <property type="evidence" value="ECO:0007669"/>
    <property type="project" value="UniProtKB-SubCell"/>
</dbReference>
<evidence type="ECO:0000256" key="7">
    <source>
        <dbReference type="ARBA" id="ARBA00022741"/>
    </source>
</evidence>
<dbReference type="PANTHER" id="PTHR34299">
    <property type="entry name" value="DIACYLGLYCEROL KINASE"/>
    <property type="match status" value="1"/>
</dbReference>
<evidence type="ECO:0000313" key="21">
    <source>
        <dbReference type="Proteomes" id="UP001333818"/>
    </source>
</evidence>
<keyword evidence="21" id="KW-1185">Reference proteome</keyword>
<dbReference type="Pfam" id="PF01219">
    <property type="entry name" value="DAGK_prokar"/>
    <property type="match status" value="1"/>
</dbReference>
<dbReference type="PANTHER" id="PTHR34299:SF1">
    <property type="entry name" value="DIACYLGLYCEROL KINASE"/>
    <property type="match status" value="1"/>
</dbReference>
<dbReference type="GO" id="GO:0004143">
    <property type="term" value="F:ATP-dependent diacylglycerol kinase activity"/>
    <property type="evidence" value="ECO:0007669"/>
    <property type="project" value="UniProtKB-EC"/>
</dbReference>
<evidence type="ECO:0000256" key="4">
    <source>
        <dbReference type="ARBA" id="ARBA00022516"/>
    </source>
</evidence>
<comment type="similarity">
    <text evidence="2">Belongs to the bacterial diacylglycerol kinase family.</text>
</comment>
<evidence type="ECO:0000256" key="17">
    <source>
        <dbReference type="PIRSR" id="PIRSR600829-3"/>
    </source>
</evidence>
<evidence type="ECO:0000256" key="19">
    <source>
        <dbReference type="SAM" id="Phobius"/>
    </source>
</evidence>
<keyword evidence="14" id="KW-1208">Phospholipid metabolism</keyword>
<evidence type="ECO:0000256" key="16">
    <source>
        <dbReference type="PIRSR" id="PIRSR600829-2"/>
    </source>
</evidence>
<evidence type="ECO:0000256" key="10">
    <source>
        <dbReference type="ARBA" id="ARBA00022989"/>
    </source>
</evidence>
<evidence type="ECO:0000256" key="2">
    <source>
        <dbReference type="ARBA" id="ARBA00005967"/>
    </source>
</evidence>
<keyword evidence="5 20" id="KW-0808">Transferase</keyword>
<dbReference type="InterPro" id="IPR000829">
    <property type="entry name" value="DAGK"/>
</dbReference>
<comment type="subcellular location">
    <subcellularLocation>
        <location evidence="1">Cell membrane</location>
        <topology evidence="1">Multi-pass membrane protein</topology>
    </subcellularLocation>
</comment>
<feature type="binding site" evidence="17">
    <location>
        <begin position="110"/>
        <end position="111"/>
    </location>
    <ligand>
        <name>ATP</name>
        <dbReference type="ChEBI" id="CHEBI:30616"/>
    </ligand>
</feature>
<feature type="transmembrane region" description="Helical" evidence="19">
    <location>
        <begin position="71"/>
        <end position="91"/>
    </location>
</feature>
<evidence type="ECO:0000256" key="3">
    <source>
        <dbReference type="ARBA" id="ARBA00022475"/>
    </source>
</evidence>
<feature type="transmembrane region" description="Helical" evidence="19">
    <location>
        <begin position="112"/>
        <end position="130"/>
    </location>
</feature>
<sequence>MSKPIAQAYKNHSKPMPKKFHKPAYHPFRKLKVVFSGLYLAVISDFSVAYKLVLSVPVLIVSFMVRQWVDVTLILLATGMILSAELFNSAIEILCDFVELQENDRIGTIKDIAAAAAGISIFVWAVTLILEGSHLWQLQKI</sequence>
<reference evidence="20" key="1">
    <citation type="submission" date="2024-01" db="EMBL/GenBank/DDBJ databases">
        <title>Bank of Algae and Cyanobacteria of the Azores (BACA) strain genomes.</title>
        <authorList>
            <person name="Luz R."/>
            <person name="Cordeiro R."/>
            <person name="Fonseca A."/>
            <person name="Goncalves V."/>
        </authorList>
    </citation>
    <scope>NUCLEOTIDE SEQUENCE</scope>
    <source>
        <strain evidence="20">BACA0141</strain>
    </source>
</reference>
<dbReference type="GO" id="GO:0008654">
    <property type="term" value="P:phospholipid biosynthetic process"/>
    <property type="evidence" value="ECO:0007669"/>
    <property type="project" value="UniProtKB-KW"/>
</dbReference>
<evidence type="ECO:0000256" key="13">
    <source>
        <dbReference type="ARBA" id="ARBA00023209"/>
    </source>
</evidence>
<name>A0AAW9PWX8_9CYAN</name>
<keyword evidence="7 17" id="KW-0547">Nucleotide-binding</keyword>
<dbReference type="GO" id="GO:0005524">
    <property type="term" value="F:ATP binding"/>
    <property type="evidence" value="ECO:0007669"/>
    <property type="project" value="UniProtKB-KW"/>
</dbReference>
<keyword evidence="11" id="KW-0443">Lipid metabolism</keyword>
<dbReference type="InterPro" id="IPR036945">
    <property type="entry name" value="DAGK_sf"/>
</dbReference>